<dbReference type="GO" id="GO:0020037">
    <property type="term" value="F:heme binding"/>
    <property type="evidence" value="ECO:0007669"/>
    <property type="project" value="InterPro"/>
</dbReference>
<dbReference type="PRINTS" id="PR00385">
    <property type="entry name" value="P450"/>
</dbReference>
<dbReference type="PRINTS" id="PR00463">
    <property type="entry name" value="EP450I"/>
</dbReference>
<dbReference type="SUPFAM" id="SSF48264">
    <property type="entry name" value="Cytochrome P450"/>
    <property type="match status" value="1"/>
</dbReference>
<evidence type="ECO:0000256" key="5">
    <source>
        <dbReference type="SAM" id="SignalP"/>
    </source>
</evidence>
<dbReference type="GO" id="GO:0010268">
    <property type="term" value="P:brassinosteroid homeostasis"/>
    <property type="evidence" value="ECO:0007669"/>
    <property type="project" value="TreeGrafter"/>
</dbReference>
<feature type="binding site" description="axial binding residue" evidence="3">
    <location>
        <position position="409"/>
    </location>
    <ligand>
        <name>heme</name>
        <dbReference type="ChEBI" id="CHEBI:30413"/>
    </ligand>
    <ligandPart>
        <name>Fe</name>
        <dbReference type="ChEBI" id="CHEBI:18248"/>
    </ligandPart>
</feature>
<keyword evidence="4" id="KW-0503">Monooxygenase</keyword>
<name>A0AAV7DSJ2_ARIFI</name>
<keyword evidence="2 3" id="KW-0408">Iron</keyword>
<dbReference type="Proteomes" id="UP000825729">
    <property type="component" value="Unassembled WGS sequence"/>
</dbReference>
<feature type="signal peptide" evidence="5">
    <location>
        <begin position="1"/>
        <end position="20"/>
    </location>
</feature>
<dbReference type="GO" id="GO:0004497">
    <property type="term" value="F:monooxygenase activity"/>
    <property type="evidence" value="ECO:0007669"/>
    <property type="project" value="UniProtKB-KW"/>
</dbReference>
<keyword evidence="3 4" id="KW-0349">Heme</keyword>
<proteinExistence type="inferred from homology"/>
<dbReference type="CDD" id="cd11043">
    <property type="entry name" value="CYP90-like"/>
    <property type="match status" value="1"/>
</dbReference>
<evidence type="ECO:0008006" key="8">
    <source>
        <dbReference type="Google" id="ProtNLM"/>
    </source>
</evidence>
<dbReference type="InterPro" id="IPR001128">
    <property type="entry name" value="Cyt_P450"/>
</dbReference>
<sequence length="459" mass="52601">MGVLGVLFLVLFLLFSFCAALLKWNEVRYRKKGLPPGTMGWPIFGETSEFRKHGPNFMKTQKARYGSLFKTHILGSPVIVSMDAEVNRYILMNEAKGLVPGYPKSMVNLLGQWNLAAVTGSPHKTLRGAMLGLINPSMIRLHLLVKVDEFMRSHISDWNDKTIDLRQKTKDMALLSILKHIAGLDKGPISEAFKPEYYKMVRATISLPLDLPGTSYSKGLQGRKKVVSILKRVIEERRASYRSAYCSDDDDILDTLLKTDKDSKFLMSDEQIVDLIITLLYSGYETFSTTTMMAIKYLHDHPHDLEQVRREHLKIREGKGPQDAIDWEDYLSMKFTRAVIYETLRIESIVNGVMRKTTQDVELKGGETNFDTFMYPDCFTFNPRRWLQEHVNLEAQKSFMMFGAGTRLCPGKELGVVEISIFLHYFVTRYRWEEVGGDEIVKFPRVDAPNGLHVRVSNY</sequence>
<accession>A0AAV7DSJ2</accession>
<reference evidence="6 7" key="1">
    <citation type="submission" date="2021-07" db="EMBL/GenBank/DDBJ databases">
        <title>The Aristolochia fimbriata genome: insights into angiosperm evolution, floral development and chemical biosynthesis.</title>
        <authorList>
            <person name="Jiao Y."/>
        </authorList>
    </citation>
    <scope>NUCLEOTIDE SEQUENCE [LARGE SCALE GENOMIC DNA]</scope>
    <source>
        <strain evidence="6">IBCAS-2021</strain>
        <tissue evidence="6">Leaf</tissue>
    </source>
</reference>
<dbReference type="EMBL" id="JAINDJ010000008">
    <property type="protein sequence ID" value="KAG9439161.1"/>
    <property type="molecule type" value="Genomic_DNA"/>
</dbReference>
<keyword evidence="5" id="KW-0732">Signal</keyword>
<dbReference type="InterPro" id="IPR017972">
    <property type="entry name" value="Cyt_P450_CS"/>
</dbReference>
<protein>
    <recommendedName>
        <fullName evidence="8">Cytochrome P450</fullName>
    </recommendedName>
</protein>
<dbReference type="GO" id="GO:0016125">
    <property type="term" value="P:sterol metabolic process"/>
    <property type="evidence" value="ECO:0007669"/>
    <property type="project" value="TreeGrafter"/>
</dbReference>
<dbReference type="InterPro" id="IPR036396">
    <property type="entry name" value="Cyt_P450_sf"/>
</dbReference>
<organism evidence="6 7">
    <name type="scientific">Aristolochia fimbriata</name>
    <name type="common">White veined hardy Dutchman's pipe vine</name>
    <dbReference type="NCBI Taxonomy" id="158543"/>
    <lineage>
        <taxon>Eukaryota</taxon>
        <taxon>Viridiplantae</taxon>
        <taxon>Streptophyta</taxon>
        <taxon>Embryophyta</taxon>
        <taxon>Tracheophyta</taxon>
        <taxon>Spermatophyta</taxon>
        <taxon>Magnoliopsida</taxon>
        <taxon>Magnoliidae</taxon>
        <taxon>Piperales</taxon>
        <taxon>Aristolochiaceae</taxon>
        <taxon>Aristolochia</taxon>
    </lineage>
</organism>
<comment type="caution">
    <text evidence="6">The sequence shown here is derived from an EMBL/GenBank/DDBJ whole genome shotgun (WGS) entry which is preliminary data.</text>
</comment>
<dbReference type="Pfam" id="PF00067">
    <property type="entry name" value="p450"/>
    <property type="match status" value="1"/>
</dbReference>
<feature type="chain" id="PRO_5043350107" description="Cytochrome P450" evidence="5">
    <location>
        <begin position="21"/>
        <end position="459"/>
    </location>
</feature>
<dbReference type="GO" id="GO:0005506">
    <property type="term" value="F:iron ion binding"/>
    <property type="evidence" value="ECO:0007669"/>
    <property type="project" value="InterPro"/>
</dbReference>
<gene>
    <name evidence="6" type="ORF">H6P81_019326</name>
</gene>
<evidence type="ECO:0000256" key="3">
    <source>
        <dbReference type="PIRSR" id="PIRSR602401-1"/>
    </source>
</evidence>
<keyword evidence="4" id="KW-0560">Oxidoreductase</keyword>
<dbReference type="Gene3D" id="1.10.630.10">
    <property type="entry name" value="Cytochrome P450"/>
    <property type="match status" value="1"/>
</dbReference>
<dbReference type="AlphaFoldDB" id="A0AAV7DSJ2"/>
<dbReference type="GO" id="GO:0016705">
    <property type="term" value="F:oxidoreductase activity, acting on paired donors, with incorporation or reduction of molecular oxygen"/>
    <property type="evidence" value="ECO:0007669"/>
    <property type="project" value="InterPro"/>
</dbReference>
<dbReference type="PANTHER" id="PTHR24286:SF169">
    <property type="entry name" value="CYTOCHROME P450 85A1"/>
    <property type="match status" value="1"/>
</dbReference>
<evidence type="ECO:0000256" key="4">
    <source>
        <dbReference type="RuleBase" id="RU000461"/>
    </source>
</evidence>
<evidence type="ECO:0000256" key="2">
    <source>
        <dbReference type="ARBA" id="ARBA00023004"/>
    </source>
</evidence>
<evidence type="ECO:0000256" key="1">
    <source>
        <dbReference type="ARBA" id="ARBA00022723"/>
    </source>
</evidence>
<dbReference type="PROSITE" id="PS00086">
    <property type="entry name" value="CYTOCHROME_P450"/>
    <property type="match status" value="1"/>
</dbReference>
<comment type="cofactor">
    <cofactor evidence="3">
        <name>heme</name>
        <dbReference type="ChEBI" id="CHEBI:30413"/>
    </cofactor>
</comment>
<dbReference type="PANTHER" id="PTHR24286">
    <property type="entry name" value="CYTOCHROME P450 26"/>
    <property type="match status" value="1"/>
</dbReference>
<keyword evidence="7" id="KW-1185">Reference proteome</keyword>
<evidence type="ECO:0000313" key="7">
    <source>
        <dbReference type="Proteomes" id="UP000825729"/>
    </source>
</evidence>
<dbReference type="InterPro" id="IPR002401">
    <property type="entry name" value="Cyt_P450_E_grp-I"/>
</dbReference>
<keyword evidence="1 3" id="KW-0479">Metal-binding</keyword>
<comment type="similarity">
    <text evidence="4">Belongs to the cytochrome P450 family.</text>
</comment>
<dbReference type="GO" id="GO:0016132">
    <property type="term" value="P:brassinosteroid biosynthetic process"/>
    <property type="evidence" value="ECO:0007669"/>
    <property type="project" value="TreeGrafter"/>
</dbReference>
<evidence type="ECO:0000313" key="6">
    <source>
        <dbReference type="EMBL" id="KAG9439161.1"/>
    </source>
</evidence>